<keyword evidence="3" id="KW-0812">Transmembrane</keyword>
<name>A0AAW0YAB5_CHEQU</name>
<keyword evidence="3" id="KW-0472">Membrane</keyword>
<dbReference type="EMBL" id="JARKIK010000015">
    <property type="protein sequence ID" value="KAK8747164.1"/>
    <property type="molecule type" value="Genomic_DNA"/>
</dbReference>
<gene>
    <name evidence="5" type="ORF">OTU49_016652</name>
</gene>
<feature type="domain" description="3-beta hydroxysteroid dehydrogenase/isomerase" evidence="4">
    <location>
        <begin position="72"/>
        <end position="330"/>
    </location>
</feature>
<dbReference type="Pfam" id="PF01073">
    <property type="entry name" value="3Beta_HSD"/>
    <property type="match status" value="1"/>
</dbReference>
<evidence type="ECO:0000256" key="3">
    <source>
        <dbReference type="SAM" id="Phobius"/>
    </source>
</evidence>
<dbReference type="AlphaFoldDB" id="A0AAW0YAB5"/>
<evidence type="ECO:0000259" key="4">
    <source>
        <dbReference type="Pfam" id="PF01073"/>
    </source>
</evidence>
<dbReference type="SUPFAM" id="SSF51735">
    <property type="entry name" value="NAD(P)-binding Rossmann-fold domains"/>
    <property type="match status" value="1"/>
</dbReference>
<evidence type="ECO:0000256" key="2">
    <source>
        <dbReference type="ARBA" id="ARBA00023002"/>
    </source>
</evidence>
<evidence type="ECO:0000313" key="5">
    <source>
        <dbReference type="EMBL" id="KAK8747164.1"/>
    </source>
</evidence>
<dbReference type="InterPro" id="IPR050177">
    <property type="entry name" value="Lipid_A_modif_metabolic_enz"/>
</dbReference>
<evidence type="ECO:0000313" key="6">
    <source>
        <dbReference type="Proteomes" id="UP001445076"/>
    </source>
</evidence>
<dbReference type="GO" id="GO:0016616">
    <property type="term" value="F:oxidoreductase activity, acting on the CH-OH group of donors, NAD or NADP as acceptor"/>
    <property type="evidence" value="ECO:0007669"/>
    <property type="project" value="InterPro"/>
</dbReference>
<dbReference type="PANTHER" id="PTHR43245:SF51">
    <property type="entry name" value="SHORT CHAIN DEHYDROGENASE_REDUCTASE FAMILY 42E, MEMBER 2"/>
    <property type="match status" value="1"/>
</dbReference>
<reference evidence="5 6" key="1">
    <citation type="journal article" date="2024" name="BMC Genomics">
        <title>Genome assembly of redclaw crayfish (Cherax quadricarinatus) provides insights into its immune adaptation and hypoxia tolerance.</title>
        <authorList>
            <person name="Liu Z."/>
            <person name="Zheng J."/>
            <person name="Li H."/>
            <person name="Fang K."/>
            <person name="Wang S."/>
            <person name="He J."/>
            <person name="Zhou D."/>
            <person name="Weng S."/>
            <person name="Chi M."/>
            <person name="Gu Z."/>
            <person name="He J."/>
            <person name="Li F."/>
            <person name="Wang M."/>
        </authorList>
    </citation>
    <scope>NUCLEOTIDE SEQUENCE [LARGE SCALE GENOMIC DNA]</scope>
    <source>
        <strain evidence="5">ZL_2023a</strain>
    </source>
</reference>
<accession>A0AAW0YAB5</accession>
<protein>
    <recommendedName>
        <fullName evidence="4">3-beta hydroxysteroid dehydrogenase/isomerase domain-containing protein</fullName>
    </recommendedName>
</protein>
<comment type="similarity">
    <text evidence="1">Belongs to the 3-beta-HSD family.</text>
</comment>
<dbReference type="Proteomes" id="UP001445076">
    <property type="component" value="Unassembled WGS sequence"/>
</dbReference>
<organism evidence="5 6">
    <name type="scientific">Cherax quadricarinatus</name>
    <name type="common">Australian red claw crayfish</name>
    <dbReference type="NCBI Taxonomy" id="27406"/>
    <lineage>
        <taxon>Eukaryota</taxon>
        <taxon>Metazoa</taxon>
        <taxon>Ecdysozoa</taxon>
        <taxon>Arthropoda</taxon>
        <taxon>Crustacea</taxon>
        <taxon>Multicrustacea</taxon>
        <taxon>Malacostraca</taxon>
        <taxon>Eumalacostraca</taxon>
        <taxon>Eucarida</taxon>
        <taxon>Decapoda</taxon>
        <taxon>Pleocyemata</taxon>
        <taxon>Astacidea</taxon>
        <taxon>Parastacoidea</taxon>
        <taxon>Parastacidae</taxon>
        <taxon>Cherax</taxon>
    </lineage>
</organism>
<comment type="caution">
    <text evidence="5">The sequence shown here is derived from an EMBL/GenBank/DDBJ whole genome shotgun (WGS) entry which is preliminary data.</text>
</comment>
<sequence length="413" mass="44591">EELTVVVLGGSGFLGQHVVSELLTEAQKMSAAVDVSQEVAAADTETETKIETEMKTEARVEDKTKASHRCCIKEIRVLDVKPYQPCTVSPAGEPAKVLYQKCDVRDLSQLTEALAGVAAVINCSAVTPDFTRDDMGCDHYMQEVNVDGVMNVVKACCQAGVSVLVHTSDVSVKMGGIKLLEHTETLTPSTPEKDLLLGDYARMRLRAEGMVLAAHGTPTSTGATLQTMVLRPPLIYGEGDTTFVPLLLSLARAGGSRIPSVGNPEAFLQAAYVGNVAVAHVCALLHLVSGDNEGMRRCGGLPVYVSDDTPPNNLQGLAEPFLLPLGLLPSKNLSYWIVSFMIMLASLWAFTCSLLGIKRKNKQSSLPSLFFHRFASTITVVNRMRAELCLGYTPPYSWGQSQERSNSYYANSS</sequence>
<dbReference type="InterPro" id="IPR002225">
    <property type="entry name" value="3Beta_OHSteriod_DH/Estase"/>
</dbReference>
<dbReference type="PANTHER" id="PTHR43245">
    <property type="entry name" value="BIFUNCTIONAL POLYMYXIN RESISTANCE PROTEIN ARNA"/>
    <property type="match status" value="1"/>
</dbReference>
<keyword evidence="2" id="KW-0560">Oxidoreductase</keyword>
<evidence type="ECO:0000256" key="1">
    <source>
        <dbReference type="ARBA" id="ARBA00009219"/>
    </source>
</evidence>
<feature type="non-terminal residue" evidence="5">
    <location>
        <position position="413"/>
    </location>
</feature>
<proteinExistence type="inferred from homology"/>
<keyword evidence="3" id="KW-1133">Transmembrane helix</keyword>
<keyword evidence="6" id="KW-1185">Reference proteome</keyword>
<feature type="non-terminal residue" evidence="5">
    <location>
        <position position="1"/>
    </location>
</feature>
<dbReference type="Gene3D" id="3.40.50.720">
    <property type="entry name" value="NAD(P)-binding Rossmann-like Domain"/>
    <property type="match status" value="1"/>
</dbReference>
<dbReference type="InterPro" id="IPR036291">
    <property type="entry name" value="NAD(P)-bd_dom_sf"/>
</dbReference>
<feature type="transmembrane region" description="Helical" evidence="3">
    <location>
        <begin position="333"/>
        <end position="357"/>
    </location>
</feature>
<dbReference type="GO" id="GO:0006694">
    <property type="term" value="P:steroid biosynthetic process"/>
    <property type="evidence" value="ECO:0007669"/>
    <property type="project" value="InterPro"/>
</dbReference>